<accession>A0ACB9QV03</accession>
<dbReference type="Proteomes" id="UP001057402">
    <property type="component" value="Chromosome 5"/>
</dbReference>
<name>A0ACB9QV03_9MYRT</name>
<evidence type="ECO:0000313" key="1">
    <source>
        <dbReference type="EMBL" id="KAI4370485.1"/>
    </source>
</evidence>
<gene>
    <name evidence="1" type="ORF">MLD38_018836</name>
</gene>
<proteinExistence type="predicted"/>
<dbReference type="EMBL" id="CM042884">
    <property type="protein sequence ID" value="KAI4370485.1"/>
    <property type="molecule type" value="Genomic_DNA"/>
</dbReference>
<comment type="caution">
    <text evidence="1">The sequence shown here is derived from an EMBL/GenBank/DDBJ whole genome shotgun (WGS) entry which is preliminary data.</text>
</comment>
<protein>
    <submittedName>
        <fullName evidence="1">Uncharacterized protein</fullName>
    </submittedName>
</protein>
<sequence>MSHVAVGYLPDRSIFPSFSLPSFYSLTPADSLSLTPRPHSDFPSFLQKSPLFSRPENTSIIHFTPPHFRFLPSSWRLQELRKGGYDMEAEFLAMFDEASKAADAAALDVKSSGDDDKCRCLHALKALQAFPVTSHLLISTQVGKNLRRLTKHPRKEIQAFASDLLQEWKQIFMEEINGCKNNGNGKNSDERKVSVKTEALTGSEVLKTSSLRVQVSRSDSFKARKIGQNGSPRSAKSTDSDSPLTHANKNGTEIPRAAAVGPSGFAMKCNDPLRDRAREHLFEALSKVSAEVDDDMIDEVKKCDPAHVAVLVESAMYEKWGKMNGAHKVKYRSIMFNIKDAKNPDFRRKVLLGQVKPEALLSMTSEEMASEQRKQQNQKVKEKALFDCELGGAPKATTDQFKCGRCGQRQCTYYQMQTRSADEPMTTYVTCVNCNNHWKFC</sequence>
<organism evidence="1 2">
    <name type="scientific">Melastoma candidum</name>
    <dbReference type="NCBI Taxonomy" id="119954"/>
    <lineage>
        <taxon>Eukaryota</taxon>
        <taxon>Viridiplantae</taxon>
        <taxon>Streptophyta</taxon>
        <taxon>Embryophyta</taxon>
        <taxon>Tracheophyta</taxon>
        <taxon>Spermatophyta</taxon>
        <taxon>Magnoliopsida</taxon>
        <taxon>eudicotyledons</taxon>
        <taxon>Gunneridae</taxon>
        <taxon>Pentapetalae</taxon>
        <taxon>rosids</taxon>
        <taxon>malvids</taxon>
        <taxon>Myrtales</taxon>
        <taxon>Melastomataceae</taxon>
        <taxon>Melastomatoideae</taxon>
        <taxon>Melastomateae</taxon>
        <taxon>Melastoma</taxon>
    </lineage>
</organism>
<evidence type="ECO:0000313" key="2">
    <source>
        <dbReference type="Proteomes" id="UP001057402"/>
    </source>
</evidence>
<keyword evidence="2" id="KW-1185">Reference proteome</keyword>
<reference evidence="2" key="1">
    <citation type="journal article" date="2023" name="Front. Plant Sci.">
        <title>Chromosomal-level genome assembly of Melastoma candidum provides insights into trichome evolution.</title>
        <authorList>
            <person name="Zhong Y."/>
            <person name="Wu W."/>
            <person name="Sun C."/>
            <person name="Zou P."/>
            <person name="Liu Y."/>
            <person name="Dai S."/>
            <person name="Zhou R."/>
        </authorList>
    </citation>
    <scope>NUCLEOTIDE SEQUENCE [LARGE SCALE GENOMIC DNA]</scope>
</reference>